<evidence type="ECO:0000313" key="3">
    <source>
        <dbReference type="EMBL" id="GLS72341.1"/>
    </source>
</evidence>
<dbReference type="AlphaFoldDB" id="A0AA37WTF7"/>
<dbReference type="EMBL" id="BSPL01000023">
    <property type="protein sequence ID" value="GLS72341.1"/>
    <property type="molecule type" value="Genomic_DNA"/>
</dbReference>
<protein>
    <recommendedName>
        <fullName evidence="2">DUF1468 domain-containing protein</fullName>
    </recommendedName>
</protein>
<comment type="caution">
    <text evidence="3">The sequence shown here is derived from an EMBL/GenBank/DDBJ whole genome shotgun (WGS) entry which is preliminary data.</text>
</comment>
<evidence type="ECO:0000256" key="1">
    <source>
        <dbReference type="SAM" id="Phobius"/>
    </source>
</evidence>
<reference evidence="4" key="1">
    <citation type="journal article" date="2019" name="Int. J. Syst. Evol. Microbiol.">
        <title>The Global Catalogue of Microorganisms (GCM) 10K type strain sequencing project: providing services to taxonomists for standard genome sequencing and annotation.</title>
        <authorList>
            <consortium name="The Broad Institute Genomics Platform"/>
            <consortium name="The Broad Institute Genome Sequencing Center for Infectious Disease"/>
            <person name="Wu L."/>
            <person name="Ma J."/>
        </authorList>
    </citation>
    <scope>NUCLEOTIDE SEQUENCE [LARGE SCALE GENOMIC DNA]</scope>
    <source>
        <strain evidence="4">NBRC 103632</strain>
    </source>
</reference>
<gene>
    <name evidence="3" type="ORF">GCM10007890_43560</name>
</gene>
<feature type="domain" description="DUF1468" evidence="2">
    <location>
        <begin position="10"/>
        <end position="137"/>
    </location>
</feature>
<feature type="transmembrane region" description="Helical" evidence="1">
    <location>
        <begin position="6"/>
        <end position="24"/>
    </location>
</feature>
<keyword evidence="1" id="KW-0812">Transmembrane</keyword>
<dbReference type="Pfam" id="PF07331">
    <property type="entry name" value="TctB"/>
    <property type="match status" value="1"/>
</dbReference>
<evidence type="ECO:0000259" key="2">
    <source>
        <dbReference type="Pfam" id="PF07331"/>
    </source>
</evidence>
<keyword evidence="4" id="KW-1185">Reference proteome</keyword>
<name>A0AA37WTF7_9HYPH</name>
<organism evidence="3 4">
    <name type="scientific">Methylobacterium tardum</name>
    <dbReference type="NCBI Taxonomy" id="374432"/>
    <lineage>
        <taxon>Bacteria</taxon>
        <taxon>Pseudomonadati</taxon>
        <taxon>Pseudomonadota</taxon>
        <taxon>Alphaproteobacteria</taxon>
        <taxon>Hyphomicrobiales</taxon>
        <taxon>Methylobacteriaceae</taxon>
        <taxon>Methylobacterium</taxon>
    </lineage>
</organism>
<proteinExistence type="predicted"/>
<sequence length="140" mass="14739">MVNQNAARGVVLSAIALCFGLTALRYPIGSFAHAGAGLFPLIISSLLLLIGLLTLVKAWFEPATPLHFAWRNIGIILLALVAFVVAAKVASMILGIVLLVMIASLAATSYSWKRVLATSVALVAIALAFQMLLGLNLQVI</sequence>
<dbReference type="Proteomes" id="UP001157440">
    <property type="component" value="Unassembled WGS sequence"/>
</dbReference>
<dbReference type="InterPro" id="IPR009936">
    <property type="entry name" value="DUF1468"/>
</dbReference>
<keyword evidence="1" id="KW-0472">Membrane</keyword>
<feature type="transmembrane region" description="Helical" evidence="1">
    <location>
        <begin position="116"/>
        <end position="137"/>
    </location>
</feature>
<dbReference type="RefSeq" id="WP_238195341.1">
    <property type="nucleotide sequence ID" value="NZ_BPQZ01000004.1"/>
</dbReference>
<feature type="transmembrane region" description="Helical" evidence="1">
    <location>
        <begin position="93"/>
        <end position="110"/>
    </location>
</feature>
<accession>A0AA37WTF7</accession>
<keyword evidence="1" id="KW-1133">Transmembrane helix</keyword>
<evidence type="ECO:0000313" key="4">
    <source>
        <dbReference type="Proteomes" id="UP001157440"/>
    </source>
</evidence>
<feature type="transmembrane region" description="Helical" evidence="1">
    <location>
        <begin position="36"/>
        <end position="56"/>
    </location>
</feature>